<dbReference type="InterPro" id="IPR050955">
    <property type="entry name" value="Plant_Biomass_Hydrol_Est"/>
</dbReference>
<dbReference type="EMBL" id="BOMM01000045">
    <property type="protein sequence ID" value="GIE12965.1"/>
    <property type="molecule type" value="Genomic_DNA"/>
</dbReference>
<dbReference type="Gene3D" id="3.40.50.1820">
    <property type="entry name" value="alpha/beta hydrolase"/>
    <property type="match status" value="1"/>
</dbReference>
<feature type="domain" description="Phospholipase/carboxylesterase/thioesterase" evidence="2">
    <location>
        <begin position="85"/>
        <end position="155"/>
    </location>
</feature>
<proteinExistence type="predicted"/>
<gene>
    <name evidence="3" type="ORF">Afe05nite_48050</name>
</gene>
<dbReference type="GO" id="GO:0016787">
    <property type="term" value="F:hydrolase activity"/>
    <property type="evidence" value="ECO:0007669"/>
    <property type="project" value="InterPro"/>
</dbReference>
<sequence length="251" mass="27472">MTAERTYTLTETPSRDLVLVFHGSRQNGRKHREFTGRMFDSLPARVAYLDGYRGNWNDARTASAFPARRDNIDDVGFVRTVVDKLQPERVFAVGYSNGGQMVMRLAHEAPTLLAGAVVIAATMPAPENFLLAGAARPTLPTLLIHGTEDPINAYAGGEYSWWARALFKVGGRNLSAPETAAYFGSTATPTSTMLTERVERSDYGRAVLYTIHGGGHTIPGPRKQPAILGRTSHEVDTATLMTEFFELSPAR</sequence>
<dbReference type="InterPro" id="IPR003140">
    <property type="entry name" value="PLipase/COase/thioEstase"/>
</dbReference>
<dbReference type="RefSeq" id="WP_203819422.1">
    <property type="nucleotide sequence ID" value="NZ_BAAABP010000063.1"/>
</dbReference>
<keyword evidence="1" id="KW-0732">Signal</keyword>
<dbReference type="Proteomes" id="UP000598174">
    <property type="component" value="Unassembled WGS sequence"/>
</dbReference>
<evidence type="ECO:0000259" key="2">
    <source>
        <dbReference type="Pfam" id="PF02230"/>
    </source>
</evidence>
<comment type="caution">
    <text evidence="3">The sequence shown here is derived from an EMBL/GenBank/DDBJ whole genome shotgun (WGS) entry which is preliminary data.</text>
</comment>
<dbReference type="PANTHER" id="PTHR43037:SF1">
    <property type="entry name" value="BLL1128 PROTEIN"/>
    <property type="match status" value="1"/>
</dbReference>
<organism evidence="3 4">
    <name type="scientific">Paractinoplanes ferrugineus</name>
    <dbReference type="NCBI Taxonomy" id="113564"/>
    <lineage>
        <taxon>Bacteria</taxon>
        <taxon>Bacillati</taxon>
        <taxon>Actinomycetota</taxon>
        <taxon>Actinomycetes</taxon>
        <taxon>Micromonosporales</taxon>
        <taxon>Micromonosporaceae</taxon>
        <taxon>Paractinoplanes</taxon>
    </lineage>
</organism>
<dbReference type="PANTHER" id="PTHR43037">
    <property type="entry name" value="UNNAMED PRODUCT-RELATED"/>
    <property type="match status" value="1"/>
</dbReference>
<name>A0A919J2W5_9ACTN</name>
<evidence type="ECO:0000313" key="3">
    <source>
        <dbReference type="EMBL" id="GIE12965.1"/>
    </source>
</evidence>
<protein>
    <recommendedName>
        <fullName evidence="2">Phospholipase/carboxylesterase/thioesterase domain-containing protein</fullName>
    </recommendedName>
</protein>
<dbReference type="AlphaFoldDB" id="A0A919J2W5"/>
<dbReference type="Pfam" id="PF02230">
    <property type="entry name" value="Abhydrolase_2"/>
    <property type="match status" value="1"/>
</dbReference>
<dbReference type="SUPFAM" id="SSF53474">
    <property type="entry name" value="alpha/beta-Hydrolases"/>
    <property type="match status" value="1"/>
</dbReference>
<dbReference type="InterPro" id="IPR029058">
    <property type="entry name" value="AB_hydrolase_fold"/>
</dbReference>
<reference evidence="3" key="1">
    <citation type="submission" date="2021-01" db="EMBL/GenBank/DDBJ databases">
        <title>Whole genome shotgun sequence of Actinoplanes ferrugineus NBRC 15555.</title>
        <authorList>
            <person name="Komaki H."/>
            <person name="Tamura T."/>
        </authorList>
    </citation>
    <scope>NUCLEOTIDE SEQUENCE</scope>
    <source>
        <strain evidence="3">NBRC 15555</strain>
    </source>
</reference>
<evidence type="ECO:0000256" key="1">
    <source>
        <dbReference type="ARBA" id="ARBA00022729"/>
    </source>
</evidence>
<accession>A0A919J2W5</accession>
<evidence type="ECO:0000313" key="4">
    <source>
        <dbReference type="Proteomes" id="UP000598174"/>
    </source>
</evidence>
<keyword evidence="4" id="KW-1185">Reference proteome</keyword>